<feature type="region of interest" description="Disordered" evidence="2">
    <location>
        <begin position="725"/>
        <end position="744"/>
    </location>
</feature>
<evidence type="ECO:0000259" key="3">
    <source>
        <dbReference type="Pfam" id="PF12881"/>
    </source>
</evidence>
<dbReference type="InterPro" id="IPR024309">
    <property type="entry name" value="NUT_N"/>
</dbReference>
<dbReference type="Pfam" id="PF12881">
    <property type="entry name" value="NUT"/>
    <property type="match status" value="1"/>
</dbReference>
<feature type="compositionally biased region" description="Polar residues" evidence="2">
    <location>
        <begin position="726"/>
        <end position="735"/>
    </location>
</feature>
<sequence>PPFMTVPFPPPIPGPQHWPPWEKHLPPSMTPSFPPGGTQLLPAFPRTPLVPNAGHGPSAPGACNIIVQVRSEGRPVEHPQTQTFVLTHAPLNWSTPGPLSGSAACPGPLFLTTPAMETIVTAPAVGVAQSGKGSWTPGFPPQAPLPAAQLAPIIPQVNLGPQSHGTSREGSLATNQSKASQDDSCNPKSVYENFRCWQRFKSLAWRHLPQSPDAEALSCFLIPVLRSLARLKPTMTLEEGLWRAVQEWQHRSNFDRMIYYEMARKFMEFEAEEVMQIQKLQWMQGVQGLPPPVPPKLDPQGSSAPRVCPQPKVRQGLSCPLSLQCIISISLITPLPPPCQRPHTNAPRKAGPRAHPTRSQPHRAQRHPGTKAPKEIPPEAVREYVDIMEVLVGPVHSAMDKSDAEGGKERNELKQEEDGTSAGPDLLSYIDKLCSQEDFVTKVEAVIHPRFLADLLSPEPQLDPLALAEELEQEEGLTPEELVQKRLLALKEDTGGRTPSRQSVPRVDSSPSESDGSKDAQKHDQGPQLGISHEACPPEVDFKAVHRFSQANTGLSRAKDLVPSPGQEELPPFQPGQPSPPQGQRCTGPQPGPRDTSVIRTASPILGARGPRDGSSEDEEELPSLAFLLTSQHSLLPWGLSQSPVPASGQAPSSQRIGLSPAPLAAAKSRKRALCGGPAAVEMLPGPGAGLGVSERPALALGLVHPSQLRKRKCDPFVTGRKRKQFCSQEGTAGQPQGEPRAPQLMSDPGCCWRKGLQGREGIGVEGGSRGGRGGSGWAWVAAGSLERYM</sequence>
<feature type="compositionally biased region" description="Polar residues" evidence="2">
    <location>
        <begin position="159"/>
        <end position="187"/>
    </location>
</feature>
<organism evidence="4 5">
    <name type="scientific">Moschus moschiferus</name>
    <name type="common">Siberian musk deer</name>
    <name type="synonym">Moschus sibiricus</name>
    <dbReference type="NCBI Taxonomy" id="68415"/>
    <lineage>
        <taxon>Eukaryota</taxon>
        <taxon>Metazoa</taxon>
        <taxon>Chordata</taxon>
        <taxon>Craniata</taxon>
        <taxon>Vertebrata</taxon>
        <taxon>Euteleostomi</taxon>
        <taxon>Mammalia</taxon>
        <taxon>Eutheria</taxon>
        <taxon>Laurasiatheria</taxon>
        <taxon>Artiodactyla</taxon>
        <taxon>Ruminantia</taxon>
        <taxon>Pecora</taxon>
        <taxon>Moschidae</taxon>
        <taxon>Moschus</taxon>
    </lineage>
</organism>
<reference evidence="4" key="1">
    <citation type="submission" date="2025-08" db="UniProtKB">
        <authorList>
            <consortium name="Ensembl"/>
        </authorList>
    </citation>
    <scope>IDENTIFICATION</scope>
</reference>
<dbReference type="InterPro" id="IPR024310">
    <property type="entry name" value="NUT"/>
</dbReference>
<feature type="compositionally biased region" description="Pro residues" evidence="2">
    <location>
        <begin position="572"/>
        <end position="581"/>
    </location>
</feature>
<feature type="compositionally biased region" description="Basic and acidic residues" evidence="2">
    <location>
        <begin position="398"/>
        <end position="417"/>
    </location>
</feature>
<feature type="compositionally biased region" description="Polar residues" evidence="2">
    <location>
        <begin position="497"/>
        <end position="514"/>
    </location>
</feature>
<reference evidence="4" key="2">
    <citation type="submission" date="2025-09" db="UniProtKB">
        <authorList>
            <consortium name="Ensembl"/>
        </authorList>
    </citation>
    <scope>IDENTIFICATION</scope>
</reference>
<accession>A0A8C6FNB8</accession>
<evidence type="ECO:0000313" key="5">
    <source>
        <dbReference type="Proteomes" id="UP000694544"/>
    </source>
</evidence>
<feature type="region of interest" description="Disordered" evidence="2">
    <location>
        <begin position="396"/>
        <end position="424"/>
    </location>
</feature>
<keyword evidence="5" id="KW-1185">Reference proteome</keyword>
<feature type="region of interest" description="Disordered" evidence="2">
    <location>
        <begin position="336"/>
        <end position="375"/>
    </location>
</feature>
<dbReference type="PANTHER" id="PTHR22879">
    <property type="entry name" value="NUT FAMILY MEMBER 1"/>
    <property type="match status" value="1"/>
</dbReference>
<feature type="domain" description="Nuclear Testis protein N-terminal" evidence="3">
    <location>
        <begin position="1"/>
        <end position="725"/>
    </location>
</feature>
<evidence type="ECO:0000313" key="4">
    <source>
        <dbReference type="Ensembl" id="ENSMMSP00000018733.1"/>
    </source>
</evidence>
<dbReference type="PANTHER" id="PTHR22879:SF14">
    <property type="entry name" value="NUT FAMILY MEMBER 2A-RELATED"/>
    <property type="match status" value="1"/>
</dbReference>
<feature type="region of interest" description="Disordered" evidence="2">
    <location>
        <begin position="555"/>
        <end position="621"/>
    </location>
</feature>
<protein>
    <recommendedName>
        <fullName evidence="3">Nuclear Testis protein N-terminal domain-containing protein</fullName>
    </recommendedName>
</protein>
<proteinExistence type="inferred from homology"/>
<dbReference type="GeneTree" id="ENSGT00410000025793"/>
<name>A0A8C6FNB8_MOSMO</name>
<dbReference type="AlphaFoldDB" id="A0A8C6FNB8"/>
<evidence type="ECO:0000256" key="1">
    <source>
        <dbReference type="ARBA" id="ARBA00010586"/>
    </source>
</evidence>
<feature type="region of interest" description="Disordered" evidence="2">
    <location>
        <begin position="490"/>
        <end position="534"/>
    </location>
</feature>
<comment type="similarity">
    <text evidence="1">Belongs to the NUT family.</text>
</comment>
<dbReference type="Proteomes" id="UP000694544">
    <property type="component" value="Unplaced"/>
</dbReference>
<feature type="region of interest" description="Disordered" evidence="2">
    <location>
        <begin position="157"/>
        <end position="187"/>
    </location>
</feature>
<feature type="compositionally biased region" description="Basic and acidic residues" evidence="2">
    <location>
        <begin position="515"/>
        <end position="525"/>
    </location>
</feature>
<feature type="compositionally biased region" description="Basic residues" evidence="2">
    <location>
        <begin position="350"/>
        <end position="369"/>
    </location>
</feature>
<dbReference type="Ensembl" id="ENSMMST00000020680.1">
    <property type="protein sequence ID" value="ENSMMSP00000018733.1"/>
    <property type="gene ID" value="ENSMMSG00000014143.1"/>
</dbReference>
<evidence type="ECO:0000256" key="2">
    <source>
        <dbReference type="SAM" id="MobiDB-lite"/>
    </source>
</evidence>